<dbReference type="Proteomes" id="UP000240883">
    <property type="component" value="Unassembled WGS sequence"/>
</dbReference>
<dbReference type="Pfam" id="PF10056">
    <property type="entry name" value="DUF2293"/>
    <property type="match status" value="1"/>
</dbReference>
<reference evidence="3 4" key="1">
    <citation type="journal article" date="2018" name="Front. Microbiol.">
        <title>Genome-Wide Analysis of Corynespora cassiicola Leaf Fall Disease Putative Effectors.</title>
        <authorList>
            <person name="Lopez D."/>
            <person name="Ribeiro S."/>
            <person name="Label P."/>
            <person name="Fumanal B."/>
            <person name="Venisse J.S."/>
            <person name="Kohler A."/>
            <person name="de Oliveira R.R."/>
            <person name="Labutti K."/>
            <person name="Lipzen A."/>
            <person name="Lail K."/>
            <person name="Bauer D."/>
            <person name="Ohm R.A."/>
            <person name="Barry K.W."/>
            <person name="Spatafora J."/>
            <person name="Grigoriev I.V."/>
            <person name="Martin F.M."/>
            <person name="Pujade-Renaud V."/>
        </authorList>
    </citation>
    <scope>NUCLEOTIDE SEQUENCE [LARGE SCALE GENOMIC DNA]</scope>
    <source>
        <strain evidence="3 4">Philippines</strain>
    </source>
</reference>
<dbReference type="InterPro" id="IPR018744">
    <property type="entry name" value="DUF2293"/>
</dbReference>
<dbReference type="EMBL" id="KZ678128">
    <property type="protein sequence ID" value="PSN75398.1"/>
    <property type="molecule type" value="Genomic_DNA"/>
</dbReference>
<organism evidence="3 4">
    <name type="scientific">Corynespora cassiicola Philippines</name>
    <dbReference type="NCBI Taxonomy" id="1448308"/>
    <lineage>
        <taxon>Eukaryota</taxon>
        <taxon>Fungi</taxon>
        <taxon>Dikarya</taxon>
        <taxon>Ascomycota</taxon>
        <taxon>Pezizomycotina</taxon>
        <taxon>Dothideomycetes</taxon>
        <taxon>Pleosporomycetidae</taxon>
        <taxon>Pleosporales</taxon>
        <taxon>Corynesporascaceae</taxon>
        <taxon>Corynespora</taxon>
    </lineage>
</organism>
<evidence type="ECO:0000256" key="1">
    <source>
        <dbReference type="SAM" id="MobiDB-lite"/>
    </source>
</evidence>
<gene>
    <name evidence="3" type="ORF">BS50DRAFT_568060</name>
</gene>
<sequence length="185" mass="21270">MASQEIIASARSPIPKGYSFLPKGDRYKTMHCRRSTLNAGKTVYVVQEKKKTLGIRVPKEILCEVKSLAKKTAKSRQQATDRREDAFIREASAEIDKLFPRIPDCEKSSVLIHGFAKNSRRVGRTRKITNTKKVMLAVTAHIRHKHTDYDKKLREGMERKKARSEIKPKVEQTMKMWGSKSRSEK</sequence>
<name>A0A2T2PDF7_CORCC</name>
<dbReference type="AlphaFoldDB" id="A0A2T2PDF7"/>
<evidence type="ECO:0000313" key="4">
    <source>
        <dbReference type="Proteomes" id="UP000240883"/>
    </source>
</evidence>
<proteinExistence type="predicted"/>
<protein>
    <recommendedName>
        <fullName evidence="2">DUF2293 domain-containing protein</fullName>
    </recommendedName>
</protein>
<dbReference type="PANTHER" id="PTHR38113:SF2">
    <property type="entry name" value="DUF2293 DOMAIN-CONTAINING PROTEIN"/>
    <property type="match status" value="1"/>
</dbReference>
<dbReference type="PANTHER" id="PTHR38113">
    <property type="match status" value="1"/>
</dbReference>
<evidence type="ECO:0000259" key="2">
    <source>
        <dbReference type="Pfam" id="PF10056"/>
    </source>
</evidence>
<feature type="region of interest" description="Disordered" evidence="1">
    <location>
        <begin position="154"/>
        <end position="185"/>
    </location>
</feature>
<keyword evidence="4" id="KW-1185">Reference proteome</keyword>
<feature type="domain" description="DUF2293" evidence="2">
    <location>
        <begin position="95"/>
        <end position="178"/>
    </location>
</feature>
<feature type="compositionally biased region" description="Basic and acidic residues" evidence="1">
    <location>
        <begin position="154"/>
        <end position="172"/>
    </location>
</feature>
<dbReference type="OrthoDB" id="5381833at2759"/>
<evidence type="ECO:0000313" key="3">
    <source>
        <dbReference type="EMBL" id="PSN75398.1"/>
    </source>
</evidence>
<accession>A0A2T2PDF7</accession>